<evidence type="ECO:0000313" key="2">
    <source>
        <dbReference type="EMBL" id="KAL3795424.1"/>
    </source>
</evidence>
<name>A0ABD3Q640_9STRA</name>
<reference evidence="2 3" key="1">
    <citation type="submission" date="2024-10" db="EMBL/GenBank/DDBJ databases">
        <title>Updated reference genomes for cyclostephanoid diatoms.</title>
        <authorList>
            <person name="Roberts W.R."/>
            <person name="Alverson A.J."/>
        </authorList>
    </citation>
    <scope>NUCLEOTIDE SEQUENCE [LARGE SCALE GENOMIC DNA]</scope>
    <source>
        <strain evidence="2 3">AJA010-31</strain>
    </source>
</reference>
<comment type="caution">
    <text evidence="2">The sequence shown here is derived from an EMBL/GenBank/DDBJ whole genome shotgun (WGS) entry which is preliminary data.</text>
</comment>
<evidence type="ECO:0000256" key="1">
    <source>
        <dbReference type="SAM" id="Phobius"/>
    </source>
</evidence>
<keyword evidence="3" id="KW-1185">Reference proteome</keyword>
<feature type="non-terminal residue" evidence="2">
    <location>
        <position position="1"/>
    </location>
</feature>
<feature type="transmembrane region" description="Helical" evidence="1">
    <location>
        <begin position="40"/>
        <end position="60"/>
    </location>
</feature>
<protein>
    <submittedName>
        <fullName evidence="2">Uncharacterized protein</fullName>
    </submittedName>
</protein>
<keyword evidence="1" id="KW-1133">Transmembrane helix</keyword>
<dbReference type="AlphaFoldDB" id="A0ABD3Q640"/>
<evidence type="ECO:0000313" key="3">
    <source>
        <dbReference type="Proteomes" id="UP001530400"/>
    </source>
</evidence>
<keyword evidence="1" id="KW-0472">Membrane</keyword>
<dbReference type="SUPFAM" id="SSF81406">
    <property type="entry name" value="Mitochondrial cytochrome c oxidase subunit IV"/>
    <property type="match status" value="1"/>
</dbReference>
<organism evidence="2 3">
    <name type="scientific">Cyclotella atomus</name>
    <dbReference type="NCBI Taxonomy" id="382360"/>
    <lineage>
        <taxon>Eukaryota</taxon>
        <taxon>Sar</taxon>
        <taxon>Stramenopiles</taxon>
        <taxon>Ochrophyta</taxon>
        <taxon>Bacillariophyta</taxon>
        <taxon>Coscinodiscophyceae</taxon>
        <taxon>Thalassiosirophycidae</taxon>
        <taxon>Stephanodiscales</taxon>
        <taxon>Stephanodiscaceae</taxon>
        <taxon>Cyclotella</taxon>
    </lineage>
</organism>
<gene>
    <name evidence="2" type="ORF">ACHAWO_007672</name>
</gene>
<sequence>VKVWYEPPPYGPGTSLNRPAYGHQAGGSALVQQLSRRPQGLLIAGACVTFSALAYIPIMIREARQGLPFTLSPEYLAAQRAYMRYHNMNPIFGISSREARAADEGH</sequence>
<dbReference type="Gene3D" id="1.10.442.10">
    <property type="entry name" value="Cytochrome c oxidase subunit IV"/>
    <property type="match status" value="1"/>
</dbReference>
<dbReference type="Proteomes" id="UP001530400">
    <property type="component" value="Unassembled WGS sequence"/>
</dbReference>
<dbReference type="InterPro" id="IPR036639">
    <property type="entry name" value="Cyt_c_oxidase_su4_sf"/>
</dbReference>
<keyword evidence="1" id="KW-0812">Transmembrane</keyword>
<dbReference type="EMBL" id="JALLPJ020000320">
    <property type="protein sequence ID" value="KAL3795424.1"/>
    <property type="molecule type" value="Genomic_DNA"/>
</dbReference>
<proteinExistence type="predicted"/>
<accession>A0ABD3Q640</accession>